<dbReference type="Proteomes" id="UP000280842">
    <property type="component" value="Unassembled WGS sequence"/>
</dbReference>
<sequence length="65" mass="7317">MEIKNQAEAQVRLYKDMMDLQKQLVNDILQMLPAQNVQTDSSKAVQSSPEIKPPENPNGTISKYA</sequence>
<evidence type="ECO:0000256" key="1">
    <source>
        <dbReference type="SAM" id="MobiDB-lite"/>
    </source>
</evidence>
<reference evidence="2 3" key="1">
    <citation type="submission" date="2018-10" db="EMBL/GenBank/DDBJ databases">
        <title>Genomic Encyclopedia of Archaeal and Bacterial Type Strains, Phase II (KMG-II): from individual species to whole genera.</title>
        <authorList>
            <person name="Goeker M."/>
        </authorList>
    </citation>
    <scope>NUCLEOTIDE SEQUENCE [LARGE SCALE GENOMIC DNA]</scope>
    <source>
        <strain evidence="2 3">VM1</strain>
    </source>
</reference>
<dbReference type="OrthoDB" id="9904623at2"/>
<feature type="compositionally biased region" description="Polar residues" evidence="1">
    <location>
        <begin position="36"/>
        <end position="49"/>
    </location>
</feature>
<dbReference type="RefSeq" id="WP_121923638.1">
    <property type="nucleotide sequence ID" value="NZ_REFO01000015.1"/>
</dbReference>
<protein>
    <submittedName>
        <fullName evidence="2">Uncharacterized protein</fullName>
    </submittedName>
</protein>
<gene>
    <name evidence="2" type="ORF">CLV39_1535</name>
</gene>
<feature type="region of interest" description="Disordered" evidence="1">
    <location>
        <begin position="36"/>
        <end position="65"/>
    </location>
</feature>
<evidence type="ECO:0000313" key="3">
    <source>
        <dbReference type="Proteomes" id="UP000280842"/>
    </source>
</evidence>
<dbReference type="EMBL" id="REFO01000015">
    <property type="protein sequence ID" value="RMA93055.1"/>
    <property type="molecule type" value="Genomic_DNA"/>
</dbReference>
<proteinExistence type="predicted"/>
<keyword evidence="3" id="KW-1185">Reference proteome</keyword>
<comment type="caution">
    <text evidence="2">The sequence shown here is derived from an EMBL/GenBank/DDBJ whole genome shotgun (WGS) entry which is preliminary data.</text>
</comment>
<name>A0A3M0BEP1_9AQUI</name>
<dbReference type="AlphaFoldDB" id="A0A3M0BEP1"/>
<accession>A0A3M0BEP1</accession>
<evidence type="ECO:0000313" key="2">
    <source>
        <dbReference type="EMBL" id="RMA93055.1"/>
    </source>
</evidence>
<organism evidence="2 3">
    <name type="scientific">Hydrogenothermus marinus</name>
    <dbReference type="NCBI Taxonomy" id="133270"/>
    <lineage>
        <taxon>Bacteria</taxon>
        <taxon>Pseudomonadati</taxon>
        <taxon>Aquificota</taxon>
        <taxon>Aquificia</taxon>
        <taxon>Aquificales</taxon>
        <taxon>Hydrogenothermaceae</taxon>
        <taxon>Hydrogenothermus</taxon>
    </lineage>
</organism>